<dbReference type="Proteomes" id="UP000334923">
    <property type="component" value="Unassembled WGS sequence"/>
</dbReference>
<keyword evidence="4 7" id="KW-0479">Metal-binding</keyword>
<feature type="domain" description="Alpha-D-phosphohexomutase alpha/beta/alpha" evidence="9">
    <location>
        <begin position="211"/>
        <end position="314"/>
    </location>
</feature>
<dbReference type="NCBIfam" id="TIGR01132">
    <property type="entry name" value="pgm"/>
    <property type="match status" value="1"/>
</dbReference>
<dbReference type="SUPFAM" id="SSF53738">
    <property type="entry name" value="Phosphoglucomutase, first 3 domains"/>
    <property type="match status" value="3"/>
</dbReference>
<keyword evidence="5 7" id="KW-0460">Magnesium</keyword>
<dbReference type="Pfam" id="PF02880">
    <property type="entry name" value="PGM_PMM_III"/>
    <property type="match status" value="1"/>
</dbReference>
<evidence type="ECO:0000256" key="2">
    <source>
        <dbReference type="ARBA" id="ARBA00010231"/>
    </source>
</evidence>
<proteinExistence type="inferred from homology"/>
<dbReference type="EMBL" id="CABFVA020000073">
    <property type="protein sequence ID" value="VVM06728.1"/>
    <property type="molecule type" value="Genomic_DNA"/>
</dbReference>
<organism evidence="11 12">
    <name type="scientific">Methylacidimicrobium tartarophylax</name>
    <dbReference type="NCBI Taxonomy" id="1041768"/>
    <lineage>
        <taxon>Bacteria</taxon>
        <taxon>Pseudomonadati</taxon>
        <taxon>Verrucomicrobiota</taxon>
        <taxon>Methylacidimicrobium</taxon>
    </lineage>
</organism>
<dbReference type="EC" id="5.4.2.2" evidence="11"/>
<feature type="domain" description="Alpha-D-phosphohexomutase alpha/beta/alpha" evidence="10">
    <location>
        <begin position="322"/>
        <end position="439"/>
    </location>
</feature>
<dbReference type="PANTHER" id="PTHR45745">
    <property type="entry name" value="PHOSPHOMANNOMUTASE 45A"/>
    <property type="match status" value="1"/>
</dbReference>
<dbReference type="AlphaFoldDB" id="A0A5E6MBW2"/>
<evidence type="ECO:0000259" key="10">
    <source>
        <dbReference type="Pfam" id="PF02880"/>
    </source>
</evidence>
<sequence length="547" mass="59056">MEISPLAGKLPPPSLLTDLAKLVSAYYEVSPDGKVEEQRVKFGTSGHRGSSFRGSFNQAHILAISQAICDYRRQQGISGPLYLGKDTHALSEPSFATSLEVLAANGVEVRIDPELGYTPTPVISHAILTYNRDSGSGQADGIVITPSHNPPTDGGFKYNPPHGGPADTGVTRMIEERANAILEGGVAEVRRMPYERALRSAQVKRHDYLHHYVDDLSSVIDCEAIRSSGVRIGIDPLGGAGVHYWKPIAEKYGLNATVLNEGVDATFRFLTVDWDGQIRMDCSSPYAMAGLIGRARQFDIAFGCDTDHDRHGIVAPSCGLLNPNHFLAVAAFYLFGGSRPQWKPEAALGKTVVSSGILDRVAQAAKRPLFEVPVGFKWFVEGLLSRALGFAGEESAGATLLRKDGTPWTTDKDGIVLGLLAAEITARTSKDPGVLYQEITGKLGNPFYERIDAPATHEQKEKLLSLSPQEVAISTLAGDPVTAVLNRAPSGGDIGGIKVISEHGWFAARPSGTEEVYKLYAESFRNVLHLRRIQDEARAMLAKLFAG</sequence>
<dbReference type="GO" id="GO:0004614">
    <property type="term" value="F:phosphoglucomutase activity"/>
    <property type="evidence" value="ECO:0007669"/>
    <property type="project" value="UniProtKB-EC"/>
</dbReference>
<evidence type="ECO:0000256" key="3">
    <source>
        <dbReference type="ARBA" id="ARBA00022553"/>
    </source>
</evidence>
<evidence type="ECO:0000256" key="5">
    <source>
        <dbReference type="ARBA" id="ARBA00022842"/>
    </source>
</evidence>
<dbReference type="InterPro" id="IPR005844">
    <property type="entry name" value="A-D-PHexomutase_a/b/a-I"/>
</dbReference>
<dbReference type="Gene3D" id="3.40.120.10">
    <property type="entry name" value="Alpha-D-Glucose-1,6-Bisphosphate, subunit A, domain 3"/>
    <property type="match status" value="3"/>
</dbReference>
<dbReference type="GO" id="GO:0005975">
    <property type="term" value="P:carbohydrate metabolic process"/>
    <property type="evidence" value="ECO:0007669"/>
    <property type="project" value="InterPro"/>
</dbReference>
<comment type="similarity">
    <text evidence="2 7">Belongs to the phosphohexose mutase family.</text>
</comment>
<evidence type="ECO:0000256" key="1">
    <source>
        <dbReference type="ARBA" id="ARBA00001946"/>
    </source>
</evidence>
<dbReference type="RefSeq" id="WP_142660235.1">
    <property type="nucleotide sequence ID" value="NZ_CABFVA020000073.1"/>
</dbReference>
<evidence type="ECO:0000259" key="8">
    <source>
        <dbReference type="Pfam" id="PF02878"/>
    </source>
</evidence>
<dbReference type="PROSITE" id="PS00710">
    <property type="entry name" value="PGM_PMM"/>
    <property type="match status" value="1"/>
</dbReference>
<protein>
    <submittedName>
        <fullName evidence="11">Phosphoglucomutase</fullName>
        <ecNumber evidence="11">5.4.2.2</ecNumber>
    </submittedName>
</protein>
<dbReference type="GO" id="GO:0006166">
    <property type="term" value="P:purine ribonucleoside salvage"/>
    <property type="evidence" value="ECO:0007669"/>
    <property type="project" value="TreeGrafter"/>
</dbReference>
<comment type="cofactor">
    <cofactor evidence="1">
        <name>Mg(2+)</name>
        <dbReference type="ChEBI" id="CHEBI:18420"/>
    </cofactor>
</comment>
<dbReference type="Gene3D" id="3.30.310.50">
    <property type="entry name" value="Alpha-D-phosphohexomutase, C-terminal domain"/>
    <property type="match status" value="1"/>
</dbReference>
<dbReference type="OrthoDB" id="9806956at2"/>
<dbReference type="InterPro" id="IPR016055">
    <property type="entry name" value="A-D-PHexomutase_a/b/a-I/II/III"/>
</dbReference>
<evidence type="ECO:0000313" key="11">
    <source>
        <dbReference type="EMBL" id="VVM06728.1"/>
    </source>
</evidence>
<dbReference type="PANTHER" id="PTHR45745:SF1">
    <property type="entry name" value="PHOSPHOGLUCOMUTASE 2B-RELATED"/>
    <property type="match status" value="1"/>
</dbReference>
<dbReference type="Pfam" id="PF02878">
    <property type="entry name" value="PGM_PMM_I"/>
    <property type="match status" value="1"/>
</dbReference>
<feature type="domain" description="Alpha-D-phosphohexomutase alpha/beta/alpha" evidence="8">
    <location>
        <begin position="40"/>
        <end position="181"/>
    </location>
</feature>
<dbReference type="InterPro" id="IPR005852">
    <property type="entry name" value="PGM_a-D-Glc-sp"/>
</dbReference>
<keyword evidence="12" id="KW-1185">Reference proteome</keyword>
<dbReference type="InterPro" id="IPR016066">
    <property type="entry name" value="A-D-PHexomutase_CS"/>
</dbReference>
<keyword evidence="6 11" id="KW-0413">Isomerase</keyword>
<dbReference type="GO" id="GO:0000287">
    <property type="term" value="F:magnesium ion binding"/>
    <property type="evidence" value="ECO:0007669"/>
    <property type="project" value="InterPro"/>
</dbReference>
<dbReference type="InterPro" id="IPR036900">
    <property type="entry name" value="A-D-PHexomutase_C_sf"/>
</dbReference>
<dbReference type="InterPro" id="IPR005845">
    <property type="entry name" value="A-D-PHexomutase_a/b/a-II"/>
</dbReference>
<evidence type="ECO:0000313" key="12">
    <source>
        <dbReference type="Proteomes" id="UP000334923"/>
    </source>
</evidence>
<gene>
    <name evidence="11" type="primary">pgm</name>
    <name evidence="11" type="ORF">MAMT_01386</name>
</gene>
<keyword evidence="3" id="KW-0597">Phosphoprotein</keyword>
<evidence type="ECO:0000256" key="7">
    <source>
        <dbReference type="RuleBase" id="RU004326"/>
    </source>
</evidence>
<evidence type="ECO:0000259" key="9">
    <source>
        <dbReference type="Pfam" id="PF02879"/>
    </source>
</evidence>
<dbReference type="Pfam" id="PF02879">
    <property type="entry name" value="PGM_PMM_II"/>
    <property type="match status" value="1"/>
</dbReference>
<dbReference type="SUPFAM" id="SSF55957">
    <property type="entry name" value="Phosphoglucomutase, C-terminal domain"/>
    <property type="match status" value="1"/>
</dbReference>
<dbReference type="GO" id="GO:0008973">
    <property type="term" value="F:phosphopentomutase activity"/>
    <property type="evidence" value="ECO:0007669"/>
    <property type="project" value="TreeGrafter"/>
</dbReference>
<evidence type="ECO:0000256" key="6">
    <source>
        <dbReference type="ARBA" id="ARBA00023235"/>
    </source>
</evidence>
<dbReference type="InterPro" id="IPR005846">
    <property type="entry name" value="A-D-PHexomutase_a/b/a-III"/>
</dbReference>
<reference evidence="11 12" key="1">
    <citation type="submission" date="2019-09" db="EMBL/GenBank/DDBJ databases">
        <authorList>
            <person name="Cremers G."/>
        </authorList>
    </citation>
    <scope>NUCLEOTIDE SEQUENCE [LARGE SCALE GENOMIC DNA]</scope>
    <source>
        <strain evidence="11">4A</strain>
    </source>
</reference>
<evidence type="ECO:0000256" key="4">
    <source>
        <dbReference type="ARBA" id="ARBA00022723"/>
    </source>
</evidence>
<accession>A0A5E6MBW2</accession>
<dbReference type="CDD" id="cd05801">
    <property type="entry name" value="PGM_like3"/>
    <property type="match status" value="1"/>
</dbReference>
<name>A0A5E6MBW2_9BACT</name>